<gene>
    <name evidence="10" type="ORF">SAMN05660330_00477</name>
</gene>
<name>A0A1H0KFC9_9BACT</name>
<feature type="domain" description="Aldehyde ferredoxin oxidoreductase N-terminal" evidence="9">
    <location>
        <begin position="8"/>
        <end position="212"/>
    </location>
</feature>
<evidence type="ECO:0000256" key="6">
    <source>
        <dbReference type="ARBA" id="ARBA00023004"/>
    </source>
</evidence>
<sequence>MTTDNFGWTGKHIRVNLTASTITVCENDQRIMTQYLGARGVGAKYMWDEVDPKTDALEPNNKLIVATGPLTCMPPAGNRTYFVTKSPLTGGIANAGVGGYFGAELKFSGFDFIIFEGRAKSPVYLWINNGKTELRPAGHIWGKGTEDSEEILLAETDPMAHIAAIGPAGENMVRLANVITGGVTGARAAGRGGVGAVMGSKNLKAVVVRGTGGVKIADLKTFNKNISKIWKYWEDPSPSCAQGLGQHGTIGVLSFTNNLGILPTRNFRTGVFEGAHKISGETFAEKYSARGARPSKACFGCPAGCARLSVVNEPGYEGKGEGPEYESVASLGSVTGVDHLPAVIKAGRICNDMGMDTISAGVTVGCAMELYEIGALPEKDIGYPLHFGDHEALIDLVQKMATRDGFGWIMGEGSYRLGERYGHPELSMSVKKQELPNYDPRGVKGQGLAFVTNNRGGDHCRAEVNCSEIYETTMLGYWSPEKDVDAHAIEGKVEMTIHYQDYSAWAYDSLGFCYFLLMDTPEQDVLDLLESATGLKFGGVDGLNRQGERIFTLERLFNLAAGLSAKDDTLPKRFLTEPMPDGPAKGQVFEQDQLLPDYYRMRGWDGNGIPGKTKLDQLGLS</sequence>
<dbReference type="Gene3D" id="3.60.9.10">
    <property type="entry name" value="Aldehyde ferredoxin oxidoreductase, N-terminal domain"/>
    <property type="match status" value="1"/>
</dbReference>
<reference evidence="10 11" key="1">
    <citation type="submission" date="2016-10" db="EMBL/GenBank/DDBJ databases">
        <authorList>
            <person name="de Groot N.N."/>
        </authorList>
    </citation>
    <scope>NUCLEOTIDE SEQUENCE [LARGE SCALE GENOMIC DNA]</scope>
    <source>
        <strain evidence="10 11">DSM 12130</strain>
    </source>
</reference>
<dbReference type="Pfam" id="PF02730">
    <property type="entry name" value="AFOR_N"/>
    <property type="match status" value="1"/>
</dbReference>
<evidence type="ECO:0000256" key="8">
    <source>
        <dbReference type="ARBA" id="ARBA00049934"/>
    </source>
</evidence>
<dbReference type="AlphaFoldDB" id="A0A1H0KFC9"/>
<organism evidence="10 11">
    <name type="scientific">Desulforhopalus singaporensis</name>
    <dbReference type="NCBI Taxonomy" id="91360"/>
    <lineage>
        <taxon>Bacteria</taxon>
        <taxon>Pseudomonadati</taxon>
        <taxon>Thermodesulfobacteriota</taxon>
        <taxon>Desulfobulbia</taxon>
        <taxon>Desulfobulbales</taxon>
        <taxon>Desulfocapsaceae</taxon>
        <taxon>Desulforhopalus</taxon>
    </lineage>
</organism>
<evidence type="ECO:0000256" key="1">
    <source>
        <dbReference type="ARBA" id="ARBA00001966"/>
    </source>
</evidence>
<dbReference type="Gene3D" id="1.10.599.10">
    <property type="entry name" value="Aldehyde Ferredoxin Oxidoreductase Protein, subunit A, domain 3"/>
    <property type="match status" value="1"/>
</dbReference>
<comment type="cofactor">
    <cofactor evidence="1">
        <name>[4Fe-4S] cluster</name>
        <dbReference type="ChEBI" id="CHEBI:49883"/>
    </cofactor>
</comment>
<comment type="cofactor">
    <cofactor evidence="8">
        <name>tungstopterin</name>
        <dbReference type="ChEBI" id="CHEBI:30402"/>
    </cofactor>
</comment>
<dbReference type="GO" id="GO:0016625">
    <property type="term" value="F:oxidoreductase activity, acting on the aldehyde or oxo group of donors, iron-sulfur protein as acceptor"/>
    <property type="evidence" value="ECO:0007669"/>
    <property type="project" value="InterPro"/>
</dbReference>
<dbReference type="InterPro" id="IPR036021">
    <property type="entry name" value="Tungsten_al_ferr_oxy-like_C"/>
</dbReference>
<dbReference type="EMBL" id="FNJI01000003">
    <property type="protein sequence ID" value="SDO54546.1"/>
    <property type="molecule type" value="Genomic_DNA"/>
</dbReference>
<evidence type="ECO:0000256" key="4">
    <source>
        <dbReference type="ARBA" id="ARBA00022723"/>
    </source>
</evidence>
<dbReference type="GO" id="GO:0051539">
    <property type="term" value="F:4 iron, 4 sulfur cluster binding"/>
    <property type="evidence" value="ECO:0007669"/>
    <property type="project" value="UniProtKB-KW"/>
</dbReference>
<dbReference type="OrthoDB" id="9763894at2"/>
<protein>
    <submittedName>
        <fullName evidence="10">Aldehyde:ferredoxin oxidoreductase</fullName>
    </submittedName>
</protein>
<dbReference type="RefSeq" id="WP_092219413.1">
    <property type="nucleotide sequence ID" value="NZ_FNJI01000003.1"/>
</dbReference>
<keyword evidence="6" id="KW-0408">Iron</keyword>
<dbReference type="InterPro" id="IPR013983">
    <property type="entry name" value="Ald_Fedxn_OxRdtase_N"/>
</dbReference>
<keyword evidence="4" id="KW-0479">Metal-binding</keyword>
<evidence type="ECO:0000256" key="2">
    <source>
        <dbReference type="ARBA" id="ARBA00011032"/>
    </source>
</evidence>
<keyword evidence="5" id="KW-0560">Oxidoreductase</keyword>
<dbReference type="Pfam" id="PF01314">
    <property type="entry name" value="AFOR_C"/>
    <property type="match status" value="1"/>
</dbReference>
<keyword evidence="11" id="KW-1185">Reference proteome</keyword>
<evidence type="ECO:0000259" key="9">
    <source>
        <dbReference type="SMART" id="SM00790"/>
    </source>
</evidence>
<keyword evidence="3" id="KW-0004">4Fe-4S</keyword>
<dbReference type="InterPro" id="IPR013985">
    <property type="entry name" value="Ald_Fedxn_OxRdtase_dom3"/>
</dbReference>
<evidence type="ECO:0000256" key="3">
    <source>
        <dbReference type="ARBA" id="ARBA00022485"/>
    </source>
</evidence>
<accession>A0A1H0KFC9</accession>
<dbReference type="Proteomes" id="UP000199073">
    <property type="component" value="Unassembled WGS sequence"/>
</dbReference>
<dbReference type="STRING" id="91360.SAMN05660330_00477"/>
<dbReference type="SUPFAM" id="SSF56228">
    <property type="entry name" value="Aldehyde ferredoxin oxidoreductase, N-terminal domain"/>
    <property type="match status" value="1"/>
</dbReference>
<dbReference type="InterPro" id="IPR036503">
    <property type="entry name" value="Ald_Fedxn_OxRdtase_N_sf"/>
</dbReference>
<evidence type="ECO:0000256" key="5">
    <source>
        <dbReference type="ARBA" id="ARBA00023002"/>
    </source>
</evidence>
<evidence type="ECO:0000313" key="10">
    <source>
        <dbReference type="EMBL" id="SDO54546.1"/>
    </source>
</evidence>
<dbReference type="PANTHER" id="PTHR30038:SF0">
    <property type="entry name" value="TUNGSTEN-CONTAINING ALDEHYDE FERREDOXIN OXIDOREDUCTASE"/>
    <property type="match status" value="1"/>
</dbReference>
<dbReference type="PANTHER" id="PTHR30038">
    <property type="entry name" value="ALDEHYDE FERREDOXIN OXIDOREDUCTASE"/>
    <property type="match status" value="1"/>
</dbReference>
<dbReference type="InterPro" id="IPR013984">
    <property type="entry name" value="Ald_Fedxn_OxRdtase_dom2"/>
</dbReference>
<dbReference type="GO" id="GO:0009055">
    <property type="term" value="F:electron transfer activity"/>
    <property type="evidence" value="ECO:0007669"/>
    <property type="project" value="InterPro"/>
</dbReference>
<keyword evidence="7" id="KW-0411">Iron-sulfur</keyword>
<dbReference type="SUPFAM" id="SSF48310">
    <property type="entry name" value="Aldehyde ferredoxin oxidoreductase, C-terminal domains"/>
    <property type="match status" value="1"/>
</dbReference>
<dbReference type="InterPro" id="IPR001203">
    <property type="entry name" value="OxRdtase_Ald_Fedxn_C"/>
</dbReference>
<evidence type="ECO:0000256" key="7">
    <source>
        <dbReference type="ARBA" id="ARBA00023014"/>
    </source>
</evidence>
<dbReference type="SMART" id="SM00790">
    <property type="entry name" value="AFOR_N"/>
    <property type="match status" value="1"/>
</dbReference>
<proteinExistence type="inferred from homology"/>
<comment type="similarity">
    <text evidence="2">Belongs to the AOR/FOR family.</text>
</comment>
<evidence type="ECO:0000313" key="11">
    <source>
        <dbReference type="Proteomes" id="UP000199073"/>
    </source>
</evidence>
<dbReference type="InterPro" id="IPR051919">
    <property type="entry name" value="W-dependent_AOR"/>
</dbReference>
<dbReference type="GO" id="GO:0046872">
    <property type="term" value="F:metal ion binding"/>
    <property type="evidence" value="ECO:0007669"/>
    <property type="project" value="UniProtKB-KW"/>
</dbReference>
<dbReference type="Gene3D" id="1.10.569.10">
    <property type="entry name" value="Aldehyde Ferredoxin Oxidoreductase Protein, subunit A, domain 2"/>
    <property type="match status" value="1"/>
</dbReference>